<dbReference type="HOGENOM" id="CLU_113730_1_1_0"/>
<dbReference type="AlphaFoldDB" id="A4A1R0"/>
<sequence>MLMIKNSKLILGLIVASLVTHLGCGAHGPEMGDVTGTVTFQGKPLHTGTITFIPEEEGLPLAYAEIQADGAYEGFTEAFGKGVPVGKHRVMIMAVQENGPEAASVALLPPKYSSDRQSGLTAEVASGENKIDFTLK</sequence>
<dbReference type="STRING" id="314230.DSM3645_29326"/>
<comment type="caution">
    <text evidence="2">The sequence shown here is derived from an EMBL/GenBank/DDBJ whole genome shotgun (WGS) entry which is preliminary data.</text>
</comment>
<proteinExistence type="predicted"/>
<evidence type="ECO:0000313" key="2">
    <source>
        <dbReference type="EMBL" id="EAQ77269.1"/>
    </source>
</evidence>
<dbReference type="EMBL" id="AANZ01000037">
    <property type="protein sequence ID" value="EAQ77269.1"/>
    <property type="molecule type" value="Genomic_DNA"/>
</dbReference>
<evidence type="ECO:0000256" key="1">
    <source>
        <dbReference type="SAM" id="SignalP"/>
    </source>
</evidence>
<keyword evidence="1" id="KW-0732">Signal</keyword>
<organism evidence="2 3">
    <name type="scientific">Blastopirellula marina DSM 3645</name>
    <dbReference type="NCBI Taxonomy" id="314230"/>
    <lineage>
        <taxon>Bacteria</taxon>
        <taxon>Pseudomonadati</taxon>
        <taxon>Planctomycetota</taxon>
        <taxon>Planctomycetia</taxon>
        <taxon>Pirellulales</taxon>
        <taxon>Pirellulaceae</taxon>
        <taxon>Blastopirellula</taxon>
    </lineage>
</organism>
<name>A4A1R0_9BACT</name>
<gene>
    <name evidence="2" type="ORF">DSM3645_29326</name>
</gene>
<dbReference type="Proteomes" id="UP000004358">
    <property type="component" value="Unassembled WGS sequence"/>
</dbReference>
<protein>
    <recommendedName>
        <fullName evidence="4">Carboxypeptidase regulatory-like domain-containing protein</fullName>
    </recommendedName>
</protein>
<feature type="chain" id="PRO_5002665145" description="Carboxypeptidase regulatory-like domain-containing protein" evidence="1">
    <location>
        <begin position="27"/>
        <end position="136"/>
    </location>
</feature>
<evidence type="ECO:0008006" key="4">
    <source>
        <dbReference type="Google" id="ProtNLM"/>
    </source>
</evidence>
<evidence type="ECO:0000313" key="3">
    <source>
        <dbReference type="Proteomes" id="UP000004358"/>
    </source>
</evidence>
<feature type="signal peptide" evidence="1">
    <location>
        <begin position="1"/>
        <end position="26"/>
    </location>
</feature>
<accession>A4A1R0</accession>
<reference evidence="2 3" key="1">
    <citation type="submission" date="2006-02" db="EMBL/GenBank/DDBJ databases">
        <authorList>
            <person name="Amann R."/>
            <person name="Ferriera S."/>
            <person name="Johnson J."/>
            <person name="Kravitz S."/>
            <person name="Halpern A."/>
            <person name="Remington K."/>
            <person name="Beeson K."/>
            <person name="Tran B."/>
            <person name="Rogers Y.-H."/>
            <person name="Friedman R."/>
            <person name="Venter J.C."/>
        </authorList>
    </citation>
    <scope>NUCLEOTIDE SEQUENCE [LARGE SCALE GENOMIC DNA]</scope>
    <source>
        <strain evidence="2 3">DSM 3645</strain>
    </source>
</reference>